<comment type="subunit">
    <text evidence="8">The 4 large subunits of the cytochrome b6-f complex are cytochrome b6, subunit IV (17 kDa polypeptide, PetD), cytochrome f and the Rieske protein, while the 4 small subunits are PetG, PetL, PetM and PetN. The complex functions as a dimer.</text>
</comment>
<evidence type="ECO:0000259" key="10">
    <source>
        <dbReference type="PROSITE" id="PS51003"/>
    </source>
</evidence>
<geneLocation type="chloroplast" evidence="11"/>
<dbReference type="GO" id="GO:0016491">
    <property type="term" value="F:oxidoreductase activity"/>
    <property type="evidence" value="ECO:0007669"/>
    <property type="project" value="UniProtKB-UniRule"/>
</dbReference>
<feature type="transmembrane region" description="Helical" evidence="9">
    <location>
        <begin position="120"/>
        <end position="142"/>
    </location>
</feature>
<evidence type="ECO:0000313" key="11">
    <source>
        <dbReference type="EMBL" id="AIG99510.1"/>
    </source>
</evidence>
<feature type="domain" description="Cytochrome b/b6 C-terminal region profile" evidence="10">
    <location>
        <begin position="1"/>
        <end position="153"/>
    </location>
</feature>
<dbReference type="AlphaFoldDB" id="A0A0U1V1W2"/>
<gene>
    <name evidence="11" type="primary">petD</name>
</gene>
<reference evidence="11" key="1">
    <citation type="journal article" date="2016" name="Plant Mol. Biol.">
        <title>Diversity of transcripts and transcript processing forms in plastids of the dinoflagellate alga Karenia mikimotoi.</title>
        <authorList>
            <person name="Dorrell R.G."/>
            <person name="Hinksman G.A."/>
            <person name="Howe C.J."/>
        </authorList>
    </citation>
    <scope>NUCLEOTIDE SEQUENCE</scope>
    <source>
        <strain evidence="11">RCC1513</strain>
    </source>
</reference>
<evidence type="ECO:0000256" key="1">
    <source>
        <dbReference type="ARBA" id="ARBA00004141"/>
    </source>
</evidence>
<keyword evidence="4 9" id="KW-0812">Transmembrane</keyword>
<dbReference type="PIRSF" id="PIRSF000033">
    <property type="entry name" value="B6f_17K"/>
    <property type="match status" value="1"/>
</dbReference>
<feature type="non-terminal residue" evidence="11">
    <location>
        <position position="1"/>
    </location>
</feature>
<dbReference type="GO" id="GO:0042651">
    <property type="term" value="C:thylakoid membrane"/>
    <property type="evidence" value="ECO:0007669"/>
    <property type="project" value="InterPro"/>
</dbReference>
<keyword evidence="11" id="KW-0560">Oxidoreductase</keyword>
<organism evidence="11">
    <name type="scientific">Karenia mikimotoi</name>
    <name type="common">Red tide dinoflagellate</name>
    <name type="synonym">Gymnodinium mikimotoi</name>
    <dbReference type="NCBI Taxonomy" id="225107"/>
    <lineage>
        <taxon>Eukaryota</taxon>
        <taxon>Sar</taxon>
        <taxon>Alveolata</taxon>
        <taxon>Dinophyceae</taxon>
        <taxon>Gymnodiniales</taxon>
        <taxon>Kareniaceae</taxon>
        <taxon>Karenia</taxon>
    </lineage>
</organism>
<keyword evidence="11" id="KW-0150">Chloroplast</keyword>
<comment type="subcellular location">
    <subcellularLocation>
        <location evidence="1">Membrane</location>
        <topology evidence="1">Multi-pass membrane protein</topology>
    </subcellularLocation>
</comment>
<dbReference type="InterPro" id="IPR005798">
    <property type="entry name" value="Cyt_b/b6_C"/>
</dbReference>
<dbReference type="InterPro" id="IPR005870">
    <property type="entry name" value="Cyt_b6/f_cplx_suIV"/>
</dbReference>
<evidence type="ECO:0000256" key="7">
    <source>
        <dbReference type="ARBA" id="ARBA00023136"/>
    </source>
</evidence>
<keyword evidence="2" id="KW-0813">Transport</keyword>
<dbReference type="PROSITE" id="PS51003">
    <property type="entry name" value="CYTB_CTER"/>
    <property type="match status" value="1"/>
</dbReference>
<keyword evidence="7 9" id="KW-0472">Membrane</keyword>
<keyword evidence="5" id="KW-0249">Electron transport</keyword>
<dbReference type="Gene3D" id="1.20.5.510">
    <property type="entry name" value="Single helix bin"/>
    <property type="match status" value="1"/>
</dbReference>
<dbReference type="GO" id="GO:0009055">
    <property type="term" value="F:electron transfer activity"/>
    <property type="evidence" value="ECO:0007669"/>
    <property type="project" value="InterPro"/>
</dbReference>
<dbReference type="SUPFAM" id="SSF81648">
    <property type="entry name" value="a domain/subunit of cytochrome bc1 complex (Ubiquinol-cytochrome c reductase)"/>
    <property type="match status" value="1"/>
</dbReference>
<dbReference type="EMBL" id="KM065623">
    <property type="protein sequence ID" value="AIG99510.1"/>
    <property type="molecule type" value="Transcribed_RNA"/>
</dbReference>
<feature type="transmembrane region" description="Helical" evidence="9">
    <location>
        <begin position="87"/>
        <end position="108"/>
    </location>
</feature>
<dbReference type="InterPro" id="IPR036150">
    <property type="entry name" value="Cyt_b/b6_C_sf"/>
</dbReference>
<proteinExistence type="predicted"/>
<keyword evidence="11" id="KW-0934">Plastid</keyword>
<evidence type="ECO:0000256" key="2">
    <source>
        <dbReference type="ARBA" id="ARBA00022448"/>
    </source>
</evidence>
<evidence type="ECO:0000256" key="4">
    <source>
        <dbReference type="ARBA" id="ARBA00022692"/>
    </source>
</evidence>
<evidence type="ECO:0000256" key="9">
    <source>
        <dbReference type="SAM" id="Phobius"/>
    </source>
</evidence>
<name>A0A0U1V1W2_KARMI</name>
<dbReference type="Pfam" id="PF00032">
    <property type="entry name" value="Cytochrom_B_C"/>
    <property type="match status" value="1"/>
</dbReference>
<evidence type="ECO:0000256" key="3">
    <source>
        <dbReference type="ARBA" id="ARBA00022531"/>
    </source>
</evidence>
<evidence type="ECO:0000256" key="6">
    <source>
        <dbReference type="ARBA" id="ARBA00022989"/>
    </source>
</evidence>
<evidence type="ECO:0000256" key="8">
    <source>
        <dbReference type="ARBA" id="ARBA00025834"/>
    </source>
</evidence>
<sequence length="153" mass="16358">LSLLLLLARVVIGTLYNVYGFPAWPSDLFYIFLICIIGWLALTCSLAVQASPTLGIASDPFSTPLVLRPEWFLLPSFNLLRLLPNKLLGLATLAAVPLALTLISASAPSSSLSRSPFRRAQALLLYCAASILSLWLGAGACAHDIAQSLTLAF</sequence>
<evidence type="ECO:0000256" key="5">
    <source>
        <dbReference type="ARBA" id="ARBA00022982"/>
    </source>
</evidence>
<dbReference type="EC" id="1.10.9.1" evidence="11"/>
<keyword evidence="3" id="KW-0602">Photosynthesis</keyword>
<accession>A0A0U1V1W2</accession>
<dbReference type="GO" id="GO:0009767">
    <property type="term" value="P:photosynthetic electron transport chain"/>
    <property type="evidence" value="ECO:0007669"/>
    <property type="project" value="InterPro"/>
</dbReference>
<protein>
    <submittedName>
        <fullName evidence="11">Cytochrome b6/f complex subunit IV</fullName>
        <ecNumber evidence="11">1.10.9.1</ecNumber>
    </submittedName>
</protein>
<dbReference type="Gene3D" id="1.10.287.980">
    <property type="entry name" value="plastocyanin oxidoreductase"/>
    <property type="match status" value="1"/>
</dbReference>
<keyword evidence="6 9" id="KW-1133">Transmembrane helix</keyword>
<feature type="transmembrane region" description="Helical" evidence="9">
    <location>
        <begin position="30"/>
        <end position="48"/>
    </location>
</feature>